<sequence>MAVEVQPAMDPTFESKKRGSRSHRIYSSAVLLVVLVGSVYFKEVKEFVKSFDPFLGQRLVMYQGEGGQKWLVPHSNYNYTYKAYFEDFVWNESAFAFINKYWLICLPIGYLYYFGIHRLEAFMKNREPMKLQTTLVLWNLFLGLFSIAGFVRVVEEYYYVVSNFGFYNAICNIFSPNGPAFFWSVMFTVSKVLELGDTVFLVLRKKPVIFLHSFHHMFVMVIVFHAVAEMGAPAITFMLMNYFAHSIMYPYYAAMAAGIRVPRPLAKCITVIQITQMFLGVMVTTFTVYKRDIQGEYCQTTRFSTLLSYTTYVAFGWLFVQFFLKAYAKKPRTAEKKHD</sequence>
<evidence type="ECO:0000256" key="5">
    <source>
        <dbReference type="ARBA" id="ARBA00022692"/>
    </source>
</evidence>
<dbReference type="GO" id="GO:0030148">
    <property type="term" value="P:sphingolipid biosynthetic process"/>
    <property type="evidence" value="ECO:0007669"/>
    <property type="project" value="TreeGrafter"/>
</dbReference>
<reference evidence="12" key="1">
    <citation type="submission" date="2020-09" db="EMBL/GenBank/DDBJ databases">
        <authorList>
            <person name="Kikuchi T."/>
        </authorList>
    </citation>
    <scope>NUCLEOTIDE SEQUENCE</scope>
    <source>
        <strain evidence="12">SH1</strain>
    </source>
</reference>
<gene>
    <name evidence="12" type="ORF">BOKJ2_LOCUS10378</name>
</gene>
<comment type="subcellular location">
    <subcellularLocation>
        <location evidence="1">Membrane</location>
        <topology evidence="1">Multi-pass membrane protein</topology>
    </subcellularLocation>
</comment>
<dbReference type="Proteomes" id="UP000614601">
    <property type="component" value="Unassembled WGS sequence"/>
</dbReference>
<keyword evidence="4 11" id="KW-0808">Transferase</keyword>
<keyword evidence="8 11" id="KW-0443">Lipid metabolism</keyword>
<dbReference type="EC" id="2.3.1.199" evidence="11"/>
<dbReference type="OrthoDB" id="10259681at2759"/>
<feature type="transmembrane region" description="Helical" evidence="11">
    <location>
        <begin position="234"/>
        <end position="253"/>
    </location>
</feature>
<dbReference type="GO" id="GO:0042761">
    <property type="term" value="P:very long-chain fatty acid biosynthetic process"/>
    <property type="evidence" value="ECO:0007669"/>
    <property type="project" value="TreeGrafter"/>
</dbReference>
<keyword evidence="7 11" id="KW-1133">Transmembrane helix</keyword>
<evidence type="ECO:0000256" key="6">
    <source>
        <dbReference type="ARBA" id="ARBA00022832"/>
    </source>
</evidence>
<keyword evidence="10 11" id="KW-0275">Fatty acid biosynthesis</keyword>
<keyword evidence="3 11" id="KW-0444">Lipid biosynthesis</keyword>
<comment type="catalytic activity">
    <reaction evidence="11">
        <text>a very-long-chain acyl-CoA + malonyl-CoA + H(+) = a very-long-chain 3-oxoacyl-CoA + CO2 + CoA</text>
        <dbReference type="Rhea" id="RHEA:32727"/>
        <dbReference type="ChEBI" id="CHEBI:15378"/>
        <dbReference type="ChEBI" id="CHEBI:16526"/>
        <dbReference type="ChEBI" id="CHEBI:57287"/>
        <dbReference type="ChEBI" id="CHEBI:57384"/>
        <dbReference type="ChEBI" id="CHEBI:90725"/>
        <dbReference type="ChEBI" id="CHEBI:90736"/>
        <dbReference type="EC" id="2.3.1.199"/>
    </reaction>
</comment>
<evidence type="ECO:0000256" key="1">
    <source>
        <dbReference type="ARBA" id="ARBA00004141"/>
    </source>
</evidence>
<dbReference type="PANTHER" id="PTHR11157">
    <property type="entry name" value="FATTY ACID ACYL TRANSFERASE-RELATED"/>
    <property type="match status" value="1"/>
</dbReference>
<keyword evidence="9 11" id="KW-0472">Membrane</keyword>
<dbReference type="GO" id="GO:0009922">
    <property type="term" value="F:fatty acid elongase activity"/>
    <property type="evidence" value="ECO:0007669"/>
    <property type="project" value="UniProtKB-EC"/>
</dbReference>
<organism evidence="12 13">
    <name type="scientific">Bursaphelenchus okinawaensis</name>
    <dbReference type="NCBI Taxonomy" id="465554"/>
    <lineage>
        <taxon>Eukaryota</taxon>
        <taxon>Metazoa</taxon>
        <taxon>Ecdysozoa</taxon>
        <taxon>Nematoda</taxon>
        <taxon>Chromadorea</taxon>
        <taxon>Rhabditida</taxon>
        <taxon>Tylenchina</taxon>
        <taxon>Tylenchomorpha</taxon>
        <taxon>Aphelenchoidea</taxon>
        <taxon>Aphelenchoididae</taxon>
        <taxon>Bursaphelenchus</taxon>
    </lineage>
</organism>
<evidence type="ECO:0000256" key="8">
    <source>
        <dbReference type="ARBA" id="ARBA00023098"/>
    </source>
</evidence>
<dbReference type="EMBL" id="CAJFCW020000005">
    <property type="protein sequence ID" value="CAG9118305.1"/>
    <property type="molecule type" value="Genomic_DNA"/>
</dbReference>
<dbReference type="AlphaFoldDB" id="A0A811L8J6"/>
<evidence type="ECO:0000313" key="13">
    <source>
        <dbReference type="Proteomes" id="UP000614601"/>
    </source>
</evidence>
<comment type="pathway">
    <text evidence="2">Lipid metabolism; fatty acid biosynthesis.</text>
</comment>
<feature type="transmembrane region" description="Helical" evidence="11">
    <location>
        <begin position="25"/>
        <end position="41"/>
    </location>
</feature>
<dbReference type="GO" id="GO:0034625">
    <property type="term" value="P:fatty acid elongation, monounsaturated fatty acid"/>
    <property type="evidence" value="ECO:0007669"/>
    <property type="project" value="TreeGrafter"/>
</dbReference>
<comment type="caution">
    <text evidence="12">The sequence shown here is derived from an EMBL/GenBank/DDBJ whole genome shotgun (WGS) entry which is preliminary data.</text>
</comment>
<dbReference type="GO" id="GO:0019367">
    <property type="term" value="P:fatty acid elongation, saturated fatty acid"/>
    <property type="evidence" value="ECO:0007669"/>
    <property type="project" value="TreeGrafter"/>
</dbReference>
<dbReference type="PANTHER" id="PTHR11157:SF17">
    <property type="entry name" value="ELONGATION OF VERY LONG CHAIN FATTY ACIDS PROTEIN 6"/>
    <property type="match status" value="1"/>
</dbReference>
<accession>A0A811L8J6</accession>
<comment type="similarity">
    <text evidence="11">Belongs to the ELO family.</text>
</comment>
<evidence type="ECO:0000256" key="7">
    <source>
        <dbReference type="ARBA" id="ARBA00022989"/>
    </source>
</evidence>
<name>A0A811L8J6_9BILA</name>
<dbReference type="GO" id="GO:0034626">
    <property type="term" value="P:fatty acid elongation, polyunsaturated fatty acid"/>
    <property type="evidence" value="ECO:0007669"/>
    <property type="project" value="TreeGrafter"/>
</dbReference>
<evidence type="ECO:0000256" key="9">
    <source>
        <dbReference type="ARBA" id="ARBA00023136"/>
    </source>
</evidence>
<feature type="transmembrane region" description="Helical" evidence="11">
    <location>
        <begin position="208"/>
        <end position="228"/>
    </location>
</feature>
<feature type="transmembrane region" description="Helical" evidence="11">
    <location>
        <begin position="265"/>
        <end position="289"/>
    </location>
</feature>
<dbReference type="GO" id="GO:0005789">
    <property type="term" value="C:endoplasmic reticulum membrane"/>
    <property type="evidence" value="ECO:0007669"/>
    <property type="project" value="TreeGrafter"/>
</dbReference>
<feature type="transmembrane region" description="Helical" evidence="11">
    <location>
        <begin position="309"/>
        <end position="328"/>
    </location>
</feature>
<dbReference type="Proteomes" id="UP000783686">
    <property type="component" value="Unassembled WGS sequence"/>
</dbReference>
<evidence type="ECO:0000256" key="4">
    <source>
        <dbReference type="ARBA" id="ARBA00022679"/>
    </source>
</evidence>
<evidence type="ECO:0000256" key="11">
    <source>
        <dbReference type="RuleBase" id="RU361115"/>
    </source>
</evidence>
<keyword evidence="6 11" id="KW-0276">Fatty acid metabolism</keyword>
<feature type="transmembrane region" description="Helical" evidence="11">
    <location>
        <begin position="135"/>
        <end position="154"/>
    </location>
</feature>
<proteinExistence type="inferred from homology"/>
<feature type="transmembrane region" description="Helical" evidence="11">
    <location>
        <begin position="94"/>
        <end position="114"/>
    </location>
</feature>
<dbReference type="UniPathway" id="UPA00094"/>
<protein>
    <recommendedName>
        <fullName evidence="11">Elongation of very long chain fatty acids protein</fullName>
        <ecNumber evidence="11">2.3.1.199</ecNumber>
    </recommendedName>
    <alternativeName>
        <fullName evidence="11">Very-long-chain 3-oxoacyl-CoA synthase</fullName>
    </alternativeName>
</protein>
<evidence type="ECO:0000256" key="10">
    <source>
        <dbReference type="ARBA" id="ARBA00023160"/>
    </source>
</evidence>
<dbReference type="EMBL" id="CAJFDH010000005">
    <property type="protein sequence ID" value="CAD5223608.1"/>
    <property type="molecule type" value="Genomic_DNA"/>
</dbReference>
<evidence type="ECO:0000313" key="12">
    <source>
        <dbReference type="EMBL" id="CAD5223608.1"/>
    </source>
</evidence>
<evidence type="ECO:0000256" key="2">
    <source>
        <dbReference type="ARBA" id="ARBA00005194"/>
    </source>
</evidence>
<keyword evidence="5 11" id="KW-0812">Transmembrane</keyword>
<evidence type="ECO:0000256" key="3">
    <source>
        <dbReference type="ARBA" id="ARBA00022516"/>
    </source>
</evidence>
<keyword evidence="13" id="KW-1185">Reference proteome</keyword>
<dbReference type="Pfam" id="PF01151">
    <property type="entry name" value="ELO"/>
    <property type="match status" value="1"/>
</dbReference>
<dbReference type="InterPro" id="IPR002076">
    <property type="entry name" value="ELO_fam"/>
</dbReference>